<dbReference type="AlphaFoldDB" id="A0A7C4BCI2"/>
<sequence length="137" mass="15500">MPIGREELEAYLRLRRLGRSVTVRGFQRLMGYSSPGQAERVLKRLERLGLIEKTPFSEYIAKNELPPELSAYIIIKGYVLPRALVYATYVTATIVTYALLAKPPEPLLLLLAALVAPYWLEALRGLRMLKSLRKEGA</sequence>
<organism evidence="2">
    <name type="scientific">Ignisphaera aggregans</name>
    <dbReference type="NCBI Taxonomy" id="334771"/>
    <lineage>
        <taxon>Archaea</taxon>
        <taxon>Thermoproteota</taxon>
        <taxon>Thermoprotei</taxon>
        <taxon>Desulfurococcales</taxon>
        <taxon>Desulfurococcaceae</taxon>
        <taxon>Ignisphaera</taxon>
    </lineage>
</organism>
<evidence type="ECO:0000313" key="2">
    <source>
        <dbReference type="EMBL" id="HGI86852.1"/>
    </source>
</evidence>
<keyword evidence="1" id="KW-1133">Transmembrane helix</keyword>
<comment type="caution">
    <text evidence="2">The sequence shown here is derived from an EMBL/GenBank/DDBJ whole genome shotgun (WGS) entry which is preliminary data.</text>
</comment>
<dbReference type="SUPFAM" id="SSF46785">
    <property type="entry name" value="Winged helix' DNA-binding domain"/>
    <property type="match status" value="1"/>
</dbReference>
<evidence type="ECO:0000256" key="1">
    <source>
        <dbReference type="SAM" id="Phobius"/>
    </source>
</evidence>
<keyword evidence="1" id="KW-0812">Transmembrane</keyword>
<keyword evidence="1" id="KW-0472">Membrane</keyword>
<feature type="transmembrane region" description="Helical" evidence="1">
    <location>
        <begin position="83"/>
        <end position="101"/>
    </location>
</feature>
<dbReference type="EMBL" id="DTFF01000003">
    <property type="protein sequence ID" value="HGI86852.1"/>
    <property type="molecule type" value="Genomic_DNA"/>
</dbReference>
<gene>
    <name evidence="2" type="ORF">ENV14_00405</name>
</gene>
<reference evidence="2" key="1">
    <citation type="journal article" date="2020" name="mSystems">
        <title>Genome- and Community-Level Interaction Insights into Carbon Utilization and Element Cycling Functions of Hydrothermarchaeota in Hydrothermal Sediment.</title>
        <authorList>
            <person name="Zhou Z."/>
            <person name="Liu Y."/>
            <person name="Xu W."/>
            <person name="Pan J."/>
            <person name="Luo Z.H."/>
            <person name="Li M."/>
        </authorList>
    </citation>
    <scope>NUCLEOTIDE SEQUENCE [LARGE SCALE GENOMIC DNA]</scope>
    <source>
        <strain evidence="2">SpSt-732</strain>
    </source>
</reference>
<accession>A0A7C4BCI2</accession>
<name>A0A7C4BCI2_9CREN</name>
<proteinExistence type="predicted"/>
<feature type="transmembrane region" description="Helical" evidence="1">
    <location>
        <begin position="107"/>
        <end position="126"/>
    </location>
</feature>
<dbReference type="InterPro" id="IPR036390">
    <property type="entry name" value="WH_DNA-bd_sf"/>
</dbReference>
<protein>
    <submittedName>
        <fullName evidence="2">Uncharacterized protein</fullName>
    </submittedName>
</protein>